<organism evidence="3">
    <name type="scientific">Picea sitchensis</name>
    <name type="common">Sitka spruce</name>
    <name type="synonym">Pinus sitchensis</name>
    <dbReference type="NCBI Taxonomy" id="3332"/>
    <lineage>
        <taxon>Eukaryota</taxon>
        <taxon>Viridiplantae</taxon>
        <taxon>Streptophyta</taxon>
        <taxon>Embryophyta</taxon>
        <taxon>Tracheophyta</taxon>
        <taxon>Spermatophyta</taxon>
        <taxon>Pinopsida</taxon>
        <taxon>Pinidae</taxon>
        <taxon>Conifers I</taxon>
        <taxon>Pinales</taxon>
        <taxon>Pinaceae</taxon>
        <taxon>Picea</taxon>
    </lineage>
</organism>
<evidence type="ECO:0000313" key="3">
    <source>
        <dbReference type="EMBL" id="ABK26993.1"/>
    </source>
</evidence>
<dbReference type="PANTHER" id="PTHR14499:SF116">
    <property type="entry name" value="OSJNBA0029H02.24 PROTEIN"/>
    <property type="match status" value="1"/>
</dbReference>
<protein>
    <recommendedName>
        <fullName evidence="2">BTB domain-containing protein</fullName>
    </recommendedName>
</protein>
<dbReference type="OMA" id="RFRVAHG"/>
<dbReference type="EMBL" id="EF087759">
    <property type="protein sequence ID" value="ABK26993.1"/>
    <property type="molecule type" value="mRNA"/>
</dbReference>
<dbReference type="InterPro" id="IPR003131">
    <property type="entry name" value="T1-type_BTB"/>
</dbReference>
<proteinExistence type="evidence at transcript level"/>
<dbReference type="GO" id="GO:0051260">
    <property type="term" value="P:protein homooligomerization"/>
    <property type="evidence" value="ECO:0007669"/>
    <property type="project" value="InterPro"/>
</dbReference>
<comment type="pathway">
    <text evidence="1">Protein modification; protein ubiquitination.</text>
</comment>
<dbReference type="AlphaFoldDB" id="A9P282"/>
<evidence type="ECO:0000256" key="1">
    <source>
        <dbReference type="ARBA" id="ARBA00004906"/>
    </source>
</evidence>
<dbReference type="PANTHER" id="PTHR14499">
    <property type="entry name" value="POTASSIUM CHANNEL TETRAMERIZATION DOMAIN-CONTAINING"/>
    <property type="match status" value="1"/>
</dbReference>
<dbReference type="InterPro" id="IPR000210">
    <property type="entry name" value="BTB/POZ_dom"/>
</dbReference>
<dbReference type="InterPro" id="IPR015943">
    <property type="entry name" value="WD40/YVTN_repeat-like_dom_sf"/>
</dbReference>
<dbReference type="InterPro" id="IPR057441">
    <property type="entry name" value="Beta_prop_At2g24240"/>
</dbReference>
<dbReference type="InterPro" id="IPR011333">
    <property type="entry name" value="SKP1/BTB/POZ_sf"/>
</dbReference>
<dbReference type="Gene3D" id="3.30.710.10">
    <property type="entry name" value="Potassium Channel Kv1.1, Chain A"/>
    <property type="match status" value="1"/>
</dbReference>
<feature type="domain" description="BTB" evidence="2">
    <location>
        <begin position="9"/>
        <end position="79"/>
    </location>
</feature>
<dbReference type="PROSITE" id="PS50097">
    <property type="entry name" value="BTB"/>
    <property type="match status" value="1"/>
</dbReference>
<accession>A9P282</accession>
<dbReference type="Pfam" id="PF02214">
    <property type="entry name" value="BTB_2"/>
    <property type="match status" value="1"/>
</dbReference>
<dbReference type="SUPFAM" id="SSF69322">
    <property type="entry name" value="Tricorn protease domain 2"/>
    <property type="match status" value="1"/>
</dbReference>
<dbReference type="SUPFAM" id="SSF54695">
    <property type="entry name" value="POZ domain"/>
    <property type="match status" value="1"/>
</dbReference>
<evidence type="ECO:0000259" key="2">
    <source>
        <dbReference type="PROSITE" id="PS50097"/>
    </source>
</evidence>
<reference evidence="3" key="1">
    <citation type="journal article" date="2008" name="BMC Genomics">
        <title>A conifer genomics resource of 200,000 spruce (Picea spp.) ESTs and 6,464 high-quality, sequence-finished full-length cDNAs for Sitka spruce (Picea sitchensis).</title>
        <authorList>
            <person name="Ralph S.G."/>
            <person name="Chun H.J."/>
            <person name="Kolosova N."/>
            <person name="Cooper D."/>
            <person name="Oddy C."/>
            <person name="Ritland C.E."/>
            <person name="Kirkpatrick R."/>
            <person name="Moore R."/>
            <person name="Barber S."/>
            <person name="Holt R.A."/>
            <person name="Jones S.J."/>
            <person name="Marra M.A."/>
            <person name="Douglas C.J."/>
            <person name="Ritland K."/>
            <person name="Bohlmann J."/>
        </authorList>
    </citation>
    <scope>NUCLEOTIDE SEQUENCE</scope>
    <source>
        <tissue evidence="3">Green portion of the leader tissue</tissue>
    </source>
</reference>
<sequence length="456" mass="51301">MRREEDDDHKVKLNVGGKQFVTSRTTLARAGRESMLGAMISRDWAPEKPDSHEYFIDRNPAYFSLLLDLLRTRELHIPPHMSEKALYREAIYYGLMDRVHMAKWARSLDGNRMRHAASIRGRATGDATAIRAAQDGGCCVANGSMVHVYDWTMEELHPLNLDYHLVNDVGFLDTQRLAVCTCASVDKPSHGGMASFNIRTGKLQHRFQVCNQGGQHKNFTAGALASSSHGHVYASCRGLSAEYGVGVWDQATGEQVDFVYNWPLGDAGKLQWLPESNLLLAATLYPRSDHAHISLMDFREKSGAVLSWTDCHLLDEKVVVDTVAMEDCRTVCVVNQYDNLGFLDMRSMNHVKWCHRNRPPEMVSQSLEEEEKWYSKLAACGTQLFSTKNKSVHVFCAPHWVLTSQVENRRGSCGGAISDIAVGGNRLFVLFNEEDVFDVWETPASVNNTCVYEYDE</sequence>
<name>A9P282_PICSI</name>
<dbReference type="Gene3D" id="2.130.10.10">
    <property type="entry name" value="YVTN repeat-like/Quinoprotein amine dehydrogenase"/>
    <property type="match status" value="1"/>
</dbReference>
<dbReference type="CDD" id="cd18316">
    <property type="entry name" value="BTB_POZ_KCTD-like"/>
    <property type="match status" value="1"/>
</dbReference>
<dbReference type="Pfam" id="PF25279">
    <property type="entry name" value="Beta_prop_At2g24240"/>
    <property type="match status" value="1"/>
</dbReference>
<dbReference type="SMART" id="SM00225">
    <property type="entry name" value="BTB"/>
    <property type="match status" value="1"/>
</dbReference>